<feature type="binding site" evidence="5">
    <location>
        <position position="185"/>
    </location>
    <ligand>
        <name>S-adenosyl-L-methionine</name>
        <dbReference type="ChEBI" id="CHEBI:59789"/>
    </ligand>
</feature>
<sequence>MTSIAQALQQARAQLQTSDTAQLDAEVLMMHVLGKPRSYLHAWPEAQLDTKQLEQFTALVEARSAGQPVAYLTGQREFWSLQLEVSEHTLIPRPDTELLVEQTLALLPADEPLQVLDAGTGSGAIALALAHERPHWQVFASDRSPECLVVACHNAARLGLGNIHFFTGHWCDAVAGQRLDALVSNPPYIAEQDPHLGEGDVRFEPRSALSAGSEGLDDLTQLAAAATRVLKPGGHILLEHGFEQAEAVRILLKDNELSEISSIRDLAGHERVSHARKTA</sequence>
<name>A0A4R1HER7_9GAMM</name>
<comment type="function">
    <text evidence="5">Methylates the class 1 translation termination release factors RF1/PrfA and RF2/PrfB on the glutamine residue of the universally conserved GGQ motif.</text>
</comment>
<dbReference type="InterPro" id="IPR025714">
    <property type="entry name" value="Methyltranfer_dom"/>
</dbReference>
<dbReference type="FunFam" id="3.40.50.150:FF:000053">
    <property type="entry name" value="Release factor glutamine methyltransferase"/>
    <property type="match status" value="1"/>
</dbReference>
<dbReference type="SUPFAM" id="SSF53335">
    <property type="entry name" value="S-adenosyl-L-methionine-dependent methyltransferases"/>
    <property type="match status" value="1"/>
</dbReference>
<keyword evidence="3 5" id="KW-0949">S-adenosyl-L-methionine</keyword>
<dbReference type="CDD" id="cd02440">
    <property type="entry name" value="AdoMet_MTases"/>
    <property type="match status" value="1"/>
</dbReference>
<dbReference type="NCBIfam" id="TIGR00536">
    <property type="entry name" value="hemK_fam"/>
    <property type="match status" value="1"/>
</dbReference>
<evidence type="ECO:0000313" key="8">
    <source>
        <dbReference type="EMBL" id="TCK19221.1"/>
    </source>
</evidence>
<dbReference type="PROSITE" id="PS00092">
    <property type="entry name" value="N6_MTASE"/>
    <property type="match status" value="1"/>
</dbReference>
<dbReference type="FunFam" id="1.10.8.10:FF:000032">
    <property type="entry name" value="Release factor glutamine methyltransferase"/>
    <property type="match status" value="1"/>
</dbReference>
<feature type="binding site" evidence="5">
    <location>
        <position position="142"/>
    </location>
    <ligand>
        <name>S-adenosyl-L-methionine</name>
        <dbReference type="ChEBI" id="CHEBI:59789"/>
    </ligand>
</feature>
<dbReference type="EC" id="2.1.1.297" evidence="5"/>
<dbReference type="InterPro" id="IPR029063">
    <property type="entry name" value="SAM-dependent_MTases_sf"/>
</dbReference>
<evidence type="ECO:0000256" key="2">
    <source>
        <dbReference type="ARBA" id="ARBA00022679"/>
    </source>
</evidence>
<dbReference type="PANTHER" id="PTHR18895:SF74">
    <property type="entry name" value="MTRF1L RELEASE FACTOR GLUTAMINE METHYLTRANSFERASE"/>
    <property type="match status" value="1"/>
</dbReference>
<keyword evidence="1 5" id="KW-0489">Methyltransferase</keyword>
<dbReference type="RefSeq" id="WP_132973693.1">
    <property type="nucleotide sequence ID" value="NZ_SMFX01000001.1"/>
</dbReference>
<comment type="catalytic activity">
    <reaction evidence="4 5">
        <text>L-glutaminyl-[peptide chain release factor] + S-adenosyl-L-methionine = N(5)-methyl-L-glutaminyl-[peptide chain release factor] + S-adenosyl-L-homocysteine + H(+)</text>
        <dbReference type="Rhea" id="RHEA:42896"/>
        <dbReference type="Rhea" id="RHEA-COMP:10271"/>
        <dbReference type="Rhea" id="RHEA-COMP:10272"/>
        <dbReference type="ChEBI" id="CHEBI:15378"/>
        <dbReference type="ChEBI" id="CHEBI:30011"/>
        <dbReference type="ChEBI" id="CHEBI:57856"/>
        <dbReference type="ChEBI" id="CHEBI:59789"/>
        <dbReference type="ChEBI" id="CHEBI:61891"/>
        <dbReference type="EC" id="2.1.1.297"/>
    </reaction>
</comment>
<evidence type="ECO:0000256" key="4">
    <source>
        <dbReference type="ARBA" id="ARBA00048391"/>
    </source>
</evidence>
<dbReference type="PANTHER" id="PTHR18895">
    <property type="entry name" value="HEMK METHYLTRANSFERASE"/>
    <property type="match status" value="1"/>
</dbReference>
<feature type="domain" description="Methyltransferase" evidence="6">
    <location>
        <begin position="113"/>
        <end position="256"/>
    </location>
</feature>
<keyword evidence="2 5" id="KW-0808">Transferase</keyword>
<dbReference type="InterPro" id="IPR050320">
    <property type="entry name" value="N5-glutamine_MTase"/>
</dbReference>
<dbReference type="Gene3D" id="1.10.8.10">
    <property type="entry name" value="DNA helicase RuvA subunit, C-terminal domain"/>
    <property type="match status" value="1"/>
</dbReference>
<keyword evidence="9" id="KW-1185">Reference proteome</keyword>
<dbReference type="NCBIfam" id="TIGR03534">
    <property type="entry name" value="RF_mod_PrmC"/>
    <property type="match status" value="1"/>
</dbReference>
<feature type="binding site" evidence="5">
    <location>
        <begin position="119"/>
        <end position="123"/>
    </location>
    <ligand>
        <name>S-adenosyl-L-methionine</name>
        <dbReference type="ChEBI" id="CHEBI:59789"/>
    </ligand>
</feature>
<evidence type="ECO:0000256" key="5">
    <source>
        <dbReference type="HAMAP-Rule" id="MF_02126"/>
    </source>
</evidence>
<evidence type="ECO:0000259" key="6">
    <source>
        <dbReference type="Pfam" id="PF13847"/>
    </source>
</evidence>
<evidence type="ECO:0000259" key="7">
    <source>
        <dbReference type="Pfam" id="PF17827"/>
    </source>
</evidence>
<dbReference type="Gene3D" id="3.40.50.150">
    <property type="entry name" value="Vaccinia Virus protein VP39"/>
    <property type="match status" value="1"/>
</dbReference>
<dbReference type="Proteomes" id="UP000295707">
    <property type="component" value="Unassembled WGS sequence"/>
</dbReference>
<dbReference type="InterPro" id="IPR002052">
    <property type="entry name" value="DNA_methylase_N6_adenine_CS"/>
</dbReference>
<evidence type="ECO:0000313" key="9">
    <source>
        <dbReference type="Proteomes" id="UP000295707"/>
    </source>
</evidence>
<dbReference type="GO" id="GO:0032259">
    <property type="term" value="P:methylation"/>
    <property type="evidence" value="ECO:0007669"/>
    <property type="project" value="UniProtKB-KW"/>
</dbReference>
<feature type="binding site" evidence="5">
    <location>
        <position position="170"/>
    </location>
    <ligand>
        <name>S-adenosyl-L-methionine</name>
        <dbReference type="ChEBI" id="CHEBI:59789"/>
    </ligand>
</feature>
<dbReference type="AlphaFoldDB" id="A0A4R1HER7"/>
<proteinExistence type="inferred from homology"/>
<dbReference type="InterPro" id="IPR004556">
    <property type="entry name" value="HemK-like"/>
</dbReference>
<protein>
    <recommendedName>
        <fullName evidence="5">Release factor glutamine methyltransferase</fullName>
        <shortName evidence="5">RF MTase</shortName>
        <ecNumber evidence="5">2.1.1.297</ecNumber>
    </recommendedName>
    <alternativeName>
        <fullName evidence="5">N5-glutamine methyltransferase PrmC</fullName>
    </alternativeName>
    <alternativeName>
        <fullName evidence="5">Protein-(glutamine-N5) MTase PrmC</fullName>
    </alternativeName>
    <alternativeName>
        <fullName evidence="5">Protein-glutamine N-methyltransferase PrmC</fullName>
    </alternativeName>
</protein>
<dbReference type="HAMAP" id="MF_02126">
    <property type="entry name" value="RF_methyltr_PrmC"/>
    <property type="match status" value="1"/>
</dbReference>
<evidence type="ECO:0000256" key="3">
    <source>
        <dbReference type="ARBA" id="ARBA00022691"/>
    </source>
</evidence>
<comment type="caution">
    <text evidence="8">The sequence shown here is derived from an EMBL/GenBank/DDBJ whole genome shotgun (WGS) entry which is preliminary data.</text>
</comment>
<accession>A0A4R1HER7</accession>
<organism evidence="8 9">
    <name type="scientific">Thiogranum longum</name>
    <dbReference type="NCBI Taxonomy" id="1537524"/>
    <lineage>
        <taxon>Bacteria</taxon>
        <taxon>Pseudomonadati</taxon>
        <taxon>Pseudomonadota</taxon>
        <taxon>Gammaproteobacteria</taxon>
        <taxon>Chromatiales</taxon>
        <taxon>Ectothiorhodospiraceae</taxon>
        <taxon>Thiogranum</taxon>
    </lineage>
</organism>
<dbReference type="InterPro" id="IPR019874">
    <property type="entry name" value="RF_methyltr_PrmC"/>
</dbReference>
<dbReference type="Pfam" id="PF13847">
    <property type="entry name" value="Methyltransf_31"/>
    <property type="match status" value="1"/>
</dbReference>
<feature type="binding site" evidence="5">
    <location>
        <begin position="185"/>
        <end position="188"/>
    </location>
    <ligand>
        <name>substrate</name>
    </ligand>
</feature>
<dbReference type="Pfam" id="PF17827">
    <property type="entry name" value="PrmC_N"/>
    <property type="match status" value="1"/>
</dbReference>
<dbReference type="OrthoDB" id="9800643at2"/>
<dbReference type="GO" id="GO:0102559">
    <property type="term" value="F:peptide chain release factor N(5)-glutamine methyltransferase activity"/>
    <property type="evidence" value="ECO:0007669"/>
    <property type="project" value="UniProtKB-EC"/>
</dbReference>
<reference evidence="8 9" key="1">
    <citation type="submission" date="2019-03" db="EMBL/GenBank/DDBJ databases">
        <title>Genomic Encyclopedia of Type Strains, Phase IV (KMG-IV): sequencing the most valuable type-strain genomes for metagenomic binning, comparative biology and taxonomic classification.</title>
        <authorList>
            <person name="Goeker M."/>
        </authorList>
    </citation>
    <scope>NUCLEOTIDE SEQUENCE [LARGE SCALE GENOMIC DNA]</scope>
    <source>
        <strain evidence="8 9">DSM 19610</strain>
    </source>
</reference>
<dbReference type="EMBL" id="SMFX01000001">
    <property type="protein sequence ID" value="TCK19221.1"/>
    <property type="molecule type" value="Genomic_DNA"/>
</dbReference>
<evidence type="ECO:0000256" key="1">
    <source>
        <dbReference type="ARBA" id="ARBA00022603"/>
    </source>
</evidence>
<gene>
    <name evidence="5" type="primary">prmC</name>
    <name evidence="8" type="ORF">DFR30_2521</name>
</gene>
<dbReference type="GO" id="GO:0003676">
    <property type="term" value="F:nucleic acid binding"/>
    <property type="evidence" value="ECO:0007669"/>
    <property type="project" value="InterPro"/>
</dbReference>
<dbReference type="InterPro" id="IPR040758">
    <property type="entry name" value="PrmC_N"/>
</dbReference>
<feature type="domain" description="Release factor glutamine methyltransferase N-terminal" evidence="7">
    <location>
        <begin position="6"/>
        <end position="74"/>
    </location>
</feature>
<comment type="similarity">
    <text evidence="5">Belongs to the protein N5-glutamine methyltransferase family. PrmC subfamily.</text>
</comment>